<dbReference type="PANTHER" id="PTHR43265:SF1">
    <property type="entry name" value="ESTERASE ESTD"/>
    <property type="match status" value="1"/>
</dbReference>
<comment type="caution">
    <text evidence="2">The sequence shown here is derived from an EMBL/GenBank/DDBJ whole genome shotgun (WGS) entry which is preliminary data.</text>
</comment>
<dbReference type="PANTHER" id="PTHR43265">
    <property type="entry name" value="ESTERASE ESTD"/>
    <property type="match status" value="1"/>
</dbReference>
<evidence type="ECO:0000313" key="3">
    <source>
        <dbReference type="Proteomes" id="UP001596484"/>
    </source>
</evidence>
<accession>A0ABW2RRX5</accession>
<dbReference type="Proteomes" id="UP001596484">
    <property type="component" value="Unassembled WGS sequence"/>
</dbReference>
<dbReference type="GO" id="GO:0016787">
    <property type="term" value="F:hydrolase activity"/>
    <property type="evidence" value="ECO:0007669"/>
    <property type="project" value="UniProtKB-KW"/>
</dbReference>
<evidence type="ECO:0000313" key="2">
    <source>
        <dbReference type="EMBL" id="MFC7446476.1"/>
    </source>
</evidence>
<protein>
    <submittedName>
        <fullName evidence="2">Alpha/beta fold hydrolase</fullName>
    </submittedName>
</protein>
<name>A0ABW2RRX5_9NOCA</name>
<dbReference type="Pfam" id="PF12697">
    <property type="entry name" value="Abhydrolase_6"/>
    <property type="match status" value="1"/>
</dbReference>
<sequence length="574" mass="59688">MSFHAGAGGVHPTWFGPQGAPLFGHVHVPEGGRARGGVVLCPPIGMEHVDSYRGLAYLAQQLCAEGLLVLRFDYHGFGDSSGHQDAADAASRWQDSVCAAVAFVRSCGVDRVALTGLRVGALLAGVVARQCGPLTALALWDPVIRGRTFLHQQRALYAISFGADDPADPRVPITGAVLHANAASELAGLDLLAAPLPDRVPVLLARRPEDATGSRLRRLAERSGADELAVHGQEKFIEPGGFDVVVPTGDVDAIGRWLADRFPAAAVPVTVAAHGDALVDGGPVRETVSRRGSDGLFTIETAPVGSGPGGPTVLLYATANEHRIGPTRLWVELARDLAALGLTVVRFDRRGTGDTDPVAGAAPAPLYSAAQIADASNAVRSLAAPPAEVLVAGLCSGSWGAALGAADNGVRAAVLVNPLMWATRPIAFTRPAPPSTAAGPLAAGGRAVRRAAVAVRNVARAAMPYRLWLLLGELGLTRVPEVLLTRLAAAGVSTTVLLAPEDTAVFDSNRGPEGLARLRRRGWPGRVRAFEAGNHSLYDLGLREQVRGELMSAITDEFAMSPSPAVSRVASTGL</sequence>
<dbReference type="InterPro" id="IPR053145">
    <property type="entry name" value="AB_hydrolase_Est10"/>
</dbReference>
<dbReference type="RefSeq" id="WP_378400671.1">
    <property type="nucleotide sequence ID" value="NZ_JBHTCS010000001.1"/>
</dbReference>
<feature type="domain" description="AB hydrolase-1" evidence="1">
    <location>
        <begin position="330"/>
        <end position="538"/>
    </location>
</feature>
<evidence type="ECO:0000259" key="1">
    <source>
        <dbReference type="Pfam" id="PF12697"/>
    </source>
</evidence>
<reference evidence="3" key="1">
    <citation type="journal article" date="2019" name="Int. J. Syst. Evol. Microbiol.">
        <title>The Global Catalogue of Microorganisms (GCM) 10K type strain sequencing project: providing services to taxonomists for standard genome sequencing and annotation.</title>
        <authorList>
            <consortium name="The Broad Institute Genomics Platform"/>
            <consortium name="The Broad Institute Genome Sequencing Center for Infectious Disease"/>
            <person name="Wu L."/>
            <person name="Ma J."/>
        </authorList>
    </citation>
    <scope>NUCLEOTIDE SEQUENCE [LARGE SCALE GENOMIC DNA]</scope>
    <source>
        <strain evidence="3">ICMP 19430</strain>
    </source>
</reference>
<dbReference type="InterPro" id="IPR000073">
    <property type="entry name" value="AB_hydrolase_1"/>
</dbReference>
<dbReference type="Gene3D" id="3.40.50.1820">
    <property type="entry name" value="alpha/beta hydrolase"/>
    <property type="match status" value="2"/>
</dbReference>
<dbReference type="SUPFAM" id="SSF53474">
    <property type="entry name" value="alpha/beta-Hydrolases"/>
    <property type="match status" value="2"/>
</dbReference>
<proteinExistence type="predicted"/>
<dbReference type="InterPro" id="IPR029058">
    <property type="entry name" value="AB_hydrolase_fold"/>
</dbReference>
<keyword evidence="3" id="KW-1185">Reference proteome</keyword>
<gene>
    <name evidence="2" type="ORF">ACFQS9_01080</name>
</gene>
<dbReference type="EMBL" id="JBHTCS010000001">
    <property type="protein sequence ID" value="MFC7446476.1"/>
    <property type="molecule type" value="Genomic_DNA"/>
</dbReference>
<organism evidence="2 3">
    <name type="scientific">Rhodococcus daqingensis</name>
    <dbReference type="NCBI Taxonomy" id="2479363"/>
    <lineage>
        <taxon>Bacteria</taxon>
        <taxon>Bacillati</taxon>
        <taxon>Actinomycetota</taxon>
        <taxon>Actinomycetes</taxon>
        <taxon>Mycobacteriales</taxon>
        <taxon>Nocardiaceae</taxon>
        <taxon>Rhodococcus</taxon>
    </lineage>
</organism>
<keyword evidence="2" id="KW-0378">Hydrolase</keyword>